<dbReference type="GO" id="GO:0030288">
    <property type="term" value="C:outer membrane-bounded periplasmic space"/>
    <property type="evidence" value="ECO:0007669"/>
    <property type="project" value="TreeGrafter"/>
</dbReference>
<keyword evidence="2" id="KW-0378">Hydrolase</keyword>
<dbReference type="PANTHER" id="PTHR32060:SF30">
    <property type="entry name" value="CARBOXY-TERMINAL PROCESSING PROTEASE CTPA"/>
    <property type="match status" value="1"/>
</dbReference>
<protein>
    <submittedName>
        <fullName evidence="2">Carboxyl-terminal protease</fullName>
    </submittedName>
</protein>
<dbReference type="AlphaFoldDB" id="A0A3N0ESE5"/>
<accession>A0A3N0ESE5</accession>
<dbReference type="GO" id="GO:0004175">
    <property type="term" value="F:endopeptidase activity"/>
    <property type="evidence" value="ECO:0007669"/>
    <property type="project" value="TreeGrafter"/>
</dbReference>
<organism evidence="2 3">
    <name type="scientific">Sinomicrobium pectinilyticum</name>
    <dbReference type="NCBI Taxonomy" id="1084421"/>
    <lineage>
        <taxon>Bacteria</taxon>
        <taxon>Pseudomonadati</taxon>
        <taxon>Bacteroidota</taxon>
        <taxon>Flavobacteriia</taxon>
        <taxon>Flavobacteriales</taxon>
        <taxon>Flavobacteriaceae</taxon>
        <taxon>Sinomicrobium</taxon>
    </lineage>
</organism>
<dbReference type="InterPro" id="IPR029045">
    <property type="entry name" value="ClpP/crotonase-like_dom_sf"/>
</dbReference>
<dbReference type="InterPro" id="IPR005151">
    <property type="entry name" value="Tail-specific_protease"/>
</dbReference>
<reference evidence="2 3" key="1">
    <citation type="submission" date="2018-10" db="EMBL/GenBank/DDBJ databases">
        <title>Sinomicrobium pectinilyticum sp. nov., a pectinase-producing bacterium isolated from alkaline and saline soil, and emended description of the genus Sinomicrobium.</title>
        <authorList>
            <person name="Cheng B."/>
            <person name="Li C."/>
            <person name="Lai Q."/>
            <person name="Du M."/>
            <person name="Shao Z."/>
            <person name="Xu P."/>
            <person name="Yang C."/>
        </authorList>
    </citation>
    <scope>NUCLEOTIDE SEQUENCE [LARGE SCALE GENOMIC DNA]</scope>
    <source>
        <strain evidence="2 3">5DNS001</strain>
    </source>
</reference>
<keyword evidence="2" id="KW-0645">Protease</keyword>
<dbReference type="OrthoDB" id="7168509at2"/>
<dbReference type="GO" id="GO:0007165">
    <property type="term" value="P:signal transduction"/>
    <property type="evidence" value="ECO:0007669"/>
    <property type="project" value="TreeGrafter"/>
</dbReference>
<dbReference type="Gene3D" id="3.90.226.10">
    <property type="entry name" value="2-enoyl-CoA Hydratase, Chain A, domain 1"/>
    <property type="match status" value="1"/>
</dbReference>
<dbReference type="Pfam" id="PF18294">
    <property type="entry name" value="Pept_S41_N"/>
    <property type="match status" value="1"/>
</dbReference>
<dbReference type="Gene3D" id="2.30.42.10">
    <property type="match status" value="1"/>
</dbReference>
<dbReference type="Pfam" id="PF03572">
    <property type="entry name" value="Peptidase_S41"/>
    <property type="match status" value="1"/>
</dbReference>
<dbReference type="EMBL" id="RJTM01000029">
    <property type="protein sequence ID" value="RNL90701.1"/>
    <property type="molecule type" value="Genomic_DNA"/>
</dbReference>
<sequence>MKKLFYLFVSGLVLWSCSDKDDDAFVPKPSENLEVQDFVWKALNLWYYWQGDVADLSDTRFSSNQEYRDFLSNYSDPEALFEHLKYNRSESDRDRFSWIVEDYNELVNSQQGIYKTNGVEFGLSKYSNSDDVFGYVRYILPNSDASTKNIRRGDVFVAVNGTTLTVDNYSELLFGQNDTYTLNMGDVENNTISPNGEEVTLTKHEYTEDPVYLYDVFTIGSHKIGYLVYNGFTASFDNTLNDVFSDFKSQGVTDLVLDLRYNPGGSVNSALQLSSMITGQFTGELFIKQRYNEKLQSQFSKSDLEDYFPDELSDGTAINSLGLNKVYVLALESSASASELVMNGLAPYIDVIHIGSETTGKNEFSITLVDAPEYNYIYNESRKNAINPNNSWGMQPLIGRSENADGFSDYTEGLIPDIELYEDLENMGILGSTNEPLLARAIQEITGVSARLAKTGPGMSIEILTDSKRFTPMKDNMYITPKDPEE</sequence>
<keyword evidence="3" id="KW-1185">Reference proteome</keyword>
<comment type="caution">
    <text evidence="2">The sequence shown here is derived from an EMBL/GenBank/DDBJ whole genome shotgun (WGS) entry which is preliminary data.</text>
</comment>
<dbReference type="CDD" id="cd07561">
    <property type="entry name" value="Peptidase_S41_CPP_like"/>
    <property type="match status" value="1"/>
</dbReference>
<dbReference type="Gene3D" id="3.30.750.170">
    <property type="match status" value="1"/>
</dbReference>
<proteinExistence type="predicted"/>
<evidence type="ECO:0000259" key="1">
    <source>
        <dbReference type="PROSITE" id="PS50106"/>
    </source>
</evidence>
<dbReference type="SMART" id="SM00245">
    <property type="entry name" value="TSPc"/>
    <property type="match status" value="1"/>
</dbReference>
<feature type="domain" description="PDZ" evidence="1">
    <location>
        <begin position="103"/>
        <end position="188"/>
    </location>
</feature>
<dbReference type="InterPro" id="IPR036034">
    <property type="entry name" value="PDZ_sf"/>
</dbReference>
<dbReference type="RefSeq" id="WP_123215078.1">
    <property type="nucleotide sequence ID" value="NZ_RJTM01000029.1"/>
</dbReference>
<gene>
    <name evidence="2" type="ORF">ED312_05875</name>
</gene>
<dbReference type="InterPro" id="IPR001478">
    <property type="entry name" value="PDZ"/>
</dbReference>
<evidence type="ECO:0000313" key="3">
    <source>
        <dbReference type="Proteomes" id="UP000267469"/>
    </source>
</evidence>
<dbReference type="PANTHER" id="PTHR32060">
    <property type="entry name" value="TAIL-SPECIFIC PROTEASE"/>
    <property type="match status" value="1"/>
</dbReference>
<dbReference type="SUPFAM" id="SSF50156">
    <property type="entry name" value="PDZ domain-like"/>
    <property type="match status" value="1"/>
</dbReference>
<dbReference type="InterPro" id="IPR041613">
    <property type="entry name" value="Pept_S41_N"/>
</dbReference>
<dbReference type="SUPFAM" id="SSF52096">
    <property type="entry name" value="ClpP/crotonase"/>
    <property type="match status" value="1"/>
</dbReference>
<name>A0A3N0ESE5_SINP1</name>
<dbReference type="GO" id="GO:0008236">
    <property type="term" value="F:serine-type peptidase activity"/>
    <property type="evidence" value="ECO:0007669"/>
    <property type="project" value="InterPro"/>
</dbReference>
<dbReference type="GO" id="GO:0006508">
    <property type="term" value="P:proteolysis"/>
    <property type="evidence" value="ECO:0007669"/>
    <property type="project" value="UniProtKB-KW"/>
</dbReference>
<dbReference type="PROSITE" id="PS50106">
    <property type="entry name" value="PDZ"/>
    <property type="match status" value="1"/>
</dbReference>
<dbReference type="Proteomes" id="UP000267469">
    <property type="component" value="Unassembled WGS sequence"/>
</dbReference>
<evidence type="ECO:0000313" key="2">
    <source>
        <dbReference type="EMBL" id="RNL90701.1"/>
    </source>
</evidence>